<evidence type="ECO:0000256" key="1">
    <source>
        <dbReference type="ARBA" id="ARBA00022679"/>
    </source>
</evidence>
<keyword evidence="4" id="KW-1133">Transmembrane helix</keyword>
<evidence type="ECO:0000256" key="4">
    <source>
        <dbReference type="SAM" id="Phobius"/>
    </source>
</evidence>
<dbReference type="InterPro" id="IPR019378">
    <property type="entry name" value="GDP-Fuc_O-FucTrfase"/>
</dbReference>
<accession>A0A9N9C2M0</accession>
<keyword evidence="1" id="KW-0808">Transferase</keyword>
<evidence type="ECO:0000313" key="5">
    <source>
        <dbReference type="EMBL" id="CAG8584335.1"/>
    </source>
</evidence>
<keyword evidence="2" id="KW-0294">Fucose metabolism</keyword>
<proteinExistence type="predicted"/>
<keyword evidence="4" id="KW-0472">Membrane</keyword>
<dbReference type="Pfam" id="PF10250">
    <property type="entry name" value="O-FucT"/>
    <property type="match status" value="1"/>
</dbReference>
<dbReference type="Gene3D" id="3.40.50.11350">
    <property type="match status" value="1"/>
</dbReference>
<protein>
    <submittedName>
        <fullName evidence="5">23565_t:CDS:1</fullName>
    </submittedName>
</protein>
<keyword evidence="3" id="KW-0119">Carbohydrate metabolism</keyword>
<evidence type="ECO:0000256" key="2">
    <source>
        <dbReference type="ARBA" id="ARBA00023253"/>
    </source>
</evidence>
<feature type="transmembrane region" description="Helical" evidence="4">
    <location>
        <begin position="7"/>
        <end position="27"/>
    </location>
</feature>
<reference evidence="5" key="1">
    <citation type="submission" date="2021-06" db="EMBL/GenBank/DDBJ databases">
        <authorList>
            <person name="Kallberg Y."/>
            <person name="Tangrot J."/>
            <person name="Rosling A."/>
        </authorList>
    </citation>
    <scope>NUCLEOTIDE SEQUENCE</scope>
    <source>
        <strain evidence="5">MA453B</strain>
    </source>
</reference>
<gene>
    <name evidence="5" type="ORF">DERYTH_LOCUS6849</name>
</gene>
<evidence type="ECO:0000256" key="3">
    <source>
        <dbReference type="ARBA" id="ARBA00023277"/>
    </source>
</evidence>
<keyword evidence="6" id="KW-1185">Reference proteome</keyword>
<dbReference type="EMBL" id="CAJVPY010003190">
    <property type="protein sequence ID" value="CAG8584335.1"/>
    <property type="molecule type" value="Genomic_DNA"/>
</dbReference>
<evidence type="ECO:0000313" key="6">
    <source>
        <dbReference type="Proteomes" id="UP000789405"/>
    </source>
</evidence>
<dbReference type="AlphaFoldDB" id="A0A9N9C2M0"/>
<dbReference type="Proteomes" id="UP000789405">
    <property type="component" value="Unassembled WGS sequence"/>
</dbReference>
<dbReference type="PANTHER" id="PTHR36050:SF1">
    <property type="entry name" value="O-FUCOSYLTRANSFERASE 30"/>
    <property type="match status" value="1"/>
</dbReference>
<dbReference type="PANTHER" id="PTHR36050">
    <property type="entry name" value="O-FUCOSYLTRANSFERASE 30"/>
    <property type="match status" value="1"/>
</dbReference>
<keyword evidence="4" id="KW-0812">Transmembrane</keyword>
<comment type="caution">
    <text evidence="5">The sequence shown here is derived from an EMBL/GenBank/DDBJ whole genome shotgun (WGS) entry which is preliminary data.</text>
</comment>
<dbReference type="GO" id="GO:0006004">
    <property type="term" value="P:fucose metabolic process"/>
    <property type="evidence" value="ECO:0007669"/>
    <property type="project" value="UniProtKB-KW"/>
</dbReference>
<name>A0A9N9C2M0_9GLOM</name>
<dbReference type="OrthoDB" id="1882547at2759"/>
<dbReference type="GO" id="GO:0016740">
    <property type="term" value="F:transferase activity"/>
    <property type="evidence" value="ECO:0007669"/>
    <property type="project" value="UniProtKB-KW"/>
</dbReference>
<sequence length="489" mass="57078">MAVILNFRIRFIFSLSLCLLVIVFFLYKPSNVILSVDLDLRHTPEYQDIDVFKHKEYTISPDEKFLAYFPHSGYHNQRMALENALLLAKLLNRTLLLPPIMLGRPLPWGRFDKLYLRLFMSTKTGLEHCKSISENYPLPTECLDYFSYTTISWDFLTDMDAIRKWHKIIDRQEHTYKWLEKNLNINQENDIYFIKDTTLYNYRIYEIPNSTIPYTLYLKKLEIDDLLAIDKKVIHFGSLYGSFRVVPELPTSLEYATFIRKQLVPNNSFIQHTAERIIKQLGGDKNFIGIHIRVSDGFFMKFARPNIDNIYHQIIDTFTNLSSQEVDILEGGTHDRDILADDIVDLGKSNSRNFSIIKSPYQKVFDQTMLKEVKCRKSLHPTDKGVNTVIYIATDAESPRTNPLLFKFFNTFPCVFVLDDFSHELIELKSVRNVEDKTPLANYLISILDAMISAKGFHFYGTPQSTFSNYIQNTLHPLYTEEKLSLNVT</sequence>
<organism evidence="5 6">
    <name type="scientific">Dentiscutata erythropus</name>
    <dbReference type="NCBI Taxonomy" id="1348616"/>
    <lineage>
        <taxon>Eukaryota</taxon>
        <taxon>Fungi</taxon>
        <taxon>Fungi incertae sedis</taxon>
        <taxon>Mucoromycota</taxon>
        <taxon>Glomeromycotina</taxon>
        <taxon>Glomeromycetes</taxon>
        <taxon>Diversisporales</taxon>
        <taxon>Gigasporaceae</taxon>
        <taxon>Dentiscutata</taxon>
    </lineage>
</organism>
<dbReference type="CDD" id="cd11296">
    <property type="entry name" value="O-FucT_like"/>
    <property type="match status" value="1"/>
</dbReference>